<comment type="caution">
    <text evidence="3">The sequence shown here is derived from an EMBL/GenBank/DDBJ whole genome shotgun (WGS) entry which is preliminary data.</text>
</comment>
<dbReference type="InterPro" id="IPR036661">
    <property type="entry name" value="Luciferase-like_sf"/>
</dbReference>
<dbReference type="Pfam" id="PF00296">
    <property type="entry name" value="Bac_luciferase"/>
    <property type="match status" value="1"/>
</dbReference>
<feature type="domain" description="Luciferase-like" evidence="2">
    <location>
        <begin position="6"/>
        <end position="226"/>
    </location>
</feature>
<keyword evidence="1" id="KW-0560">Oxidoreductase</keyword>
<gene>
    <name evidence="3" type="ORF">BL253_36910</name>
</gene>
<organism evidence="3 4">
    <name type="scientific">Pseudofrankia asymbiotica</name>
    <dbReference type="NCBI Taxonomy" id="1834516"/>
    <lineage>
        <taxon>Bacteria</taxon>
        <taxon>Bacillati</taxon>
        <taxon>Actinomycetota</taxon>
        <taxon>Actinomycetes</taxon>
        <taxon>Frankiales</taxon>
        <taxon>Frankiaceae</taxon>
        <taxon>Pseudofrankia</taxon>
    </lineage>
</organism>
<dbReference type="PANTHER" id="PTHR43244:SF1">
    <property type="entry name" value="5,10-METHYLENETETRAHYDROMETHANOPTERIN REDUCTASE"/>
    <property type="match status" value="1"/>
</dbReference>
<evidence type="ECO:0000313" key="3">
    <source>
        <dbReference type="EMBL" id="ONH22056.1"/>
    </source>
</evidence>
<dbReference type="InterPro" id="IPR050564">
    <property type="entry name" value="F420-G6PD/mer"/>
</dbReference>
<proteinExistence type="predicted"/>
<dbReference type="PANTHER" id="PTHR43244">
    <property type="match status" value="1"/>
</dbReference>
<dbReference type="Gene3D" id="3.20.20.30">
    <property type="entry name" value="Luciferase-like domain"/>
    <property type="match status" value="1"/>
</dbReference>
<protein>
    <recommendedName>
        <fullName evidence="2">Luciferase-like domain-containing protein</fullName>
    </recommendedName>
</protein>
<dbReference type="GO" id="GO:0016705">
    <property type="term" value="F:oxidoreductase activity, acting on paired donors, with incorporation or reduction of molecular oxygen"/>
    <property type="evidence" value="ECO:0007669"/>
    <property type="project" value="InterPro"/>
</dbReference>
<keyword evidence="4" id="KW-1185">Reference proteome</keyword>
<dbReference type="Proteomes" id="UP000188929">
    <property type="component" value="Unassembled WGS sequence"/>
</dbReference>
<name>A0A1V2HZN3_9ACTN</name>
<evidence type="ECO:0000259" key="2">
    <source>
        <dbReference type="Pfam" id="PF00296"/>
    </source>
</evidence>
<accession>A0A1V2HZN3</accession>
<dbReference type="SUPFAM" id="SSF51679">
    <property type="entry name" value="Bacterial luciferase-like"/>
    <property type="match status" value="1"/>
</dbReference>
<dbReference type="STRING" id="1834516.BL253_36910"/>
<dbReference type="InterPro" id="IPR011251">
    <property type="entry name" value="Luciferase-like_dom"/>
</dbReference>
<reference evidence="4" key="1">
    <citation type="submission" date="2016-10" db="EMBL/GenBank/DDBJ databases">
        <title>Frankia sp. NRRL B-16386 Genome sequencing.</title>
        <authorList>
            <person name="Ghodhbane-Gtari F."/>
            <person name="Swanson E."/>
            <person name="Gueddou A."/>
            <person name="Hezbri K."/>
            <person name="Ktari K."/>
            <person name="Nouioui I."/>
            <person name="Morris K."/>
            <person name="Simpson S."/>
            <person name="Abebe-Akele F."/>
            <person name="Thomas K."/>
            <person name="Gtari M."/>
            <person name="Tisa L.S."/>
        </authorList>
    </citation>
    <scope>NUCLEOTIDE SEQUENCE [LARGE SCALE GENOMIC DNA]</scope>
    <source>
        <strain evidence="4">NRRL B-16386</strain>
    </source>
</reference>
<dbReference type="AlphaFoldDB" id="A0A1V2HZN3"/>
<evidence type="ECO:0000256" key="1">
    <source>
        <dbReference type="ARBA" id="ARBA00023002"/>
    </source>
</evidence>
<dbReference type="EMBL" id="MOMC01000124">
    <property type="protein sequence ID" value="ONH22056.1"/>
    <property type="molecule type" value="Genomic_DNA"/>
</dbReference>
<evidence type="ECO:0000313" key="4">
    <source>
        <dbReference type="Proteomes" id="UP000188929"/>
    </source>
</evidence>
<sequence>MANPDTGEVDTARVVEAALRAEAAGFDGVHVGDHLLHPHPMLESVVTLSAVAARTTTISLGPCVLLMGLRSPAALAKQLGTLAAFAPGRLRVGVGVGGEYPAEFEVAGVPLSERGRRMELALSQVQALLRSGSGRADATIAPGAPDVPFLLAGWKEPSLRRAATLGDGWIGYLLTPDGFARRRAFLLDHREELGRAELPFSTGMLVPVHVDLSGRAQANAAAAWAKITQSEAGFPDRLFVAGRPHDVVEQLRSYWEAGCDEFVLGPADQGGGYLDQVDILAREVLPRVKAFA</sequence>